<dbReference type="Proteomes" id="UP000294621">
    <property type="component" value="Unassembled WGS sequence"/>
</dbReference>
<evidence type="ECO:0008006" key="5">
    <source>
        <dbReference type="Google" id="ProtNLM"/>
    </source>
</evidence>
<keyword evidence="2" id="KW-0812">Transmembrane</keyword>
<feature type="transmembrane region" description="Helical" evidence="2">
    <location>
        <begin position="24"/>
        <end position="49"/>
    </location>
</feature>
<keyword evidence="2" id="KW-0472">Membrane</keyword>
<dbReference type="InterPro" id="IPR011990">
    <property type="entry name" value="TPR-like_helical_dom_sf"/>
</dbReference>
<evidence type="ECO:0000256" key="1">
    <source>
        <dbReference type="SAM" id="MobiDB-lite"/>
    </source>
</evidence>
<keyword evidence="2" id="KW-1133">Transmembrane helix</keyword>
<organism evidence="3 4">
    <name type="scientific">Arthrobacter nitrophenolicus</name>
    <dbReference type="NCBI Taxonomy" id="683150"/>
    <lineage>
        <taxon>Bacteria</taxon>
        <taxon>Bacillati</taxon>
        <taxon>Actinomycetota</taxon>
        <taxon>Actinomycetes</taxon>
        <taxon>Micrococcales</taxon>
        <taxon>Micrococcaceae</taxon>
        <taxon>Arthrobacter</taxon>
    </lineage>
</organism>
<feature type="compositionally biased region" description="Low complexity" evidence="1">
    <location>
        <begin position="207"/>
        <end position="217"/>
    </location>
</feature>
<evidence type="ECO:0000313" key="4">
    <source>
        <dbReference type="Proteomes" id="UP000294621"/>
    </source>
</evidence>
<dbReference type="SUPFAM" id="SSF48452">
    <property type="entry name" value="TPR-like"/>
    <property type="match status" value="1"/>
</dbReference>
<dbReference type="STRING" id="683150.G205_00989"/>
<feature type="region of interest" description="Disordered" evidence="1">
    <location>
        <begin position="187"/>
        <end position="253"/>
    </location>
</feature>
<sequence length="253" mass="26582">MIPSVPAPSASGDRRSRLRRRRLLLLWSAVPVLVLLGVAAKFLSLGLLAGQAAEAYAAKDTAAAGAAAEGLNLANVVERHKAPFAAGDAKVLAGDYPAARILFQEALDDVPAVSPDDCVIRANLSLAIEHIGDAKLRAEDPASAASLYAEALDVAVAAPPGCFSGASAQHAGKQLTEAERRLTEKLAAAAESTEAPGESEPDDSSEEQPSPQQSQLEQLEESARQSERERNAARERDDYLRDTGGDAGPDRPW</sequence>
<accession>A0A4R5XNJ2</accession>
<dbReference type="RefSeq" id="WP_133351849.1">
    <property type="nucleotide sequence ID" value="NZ_SMZQ01000013.1"/>
</dbReference>
<gene>
    <name evidence="3" type="ORF">E2R57_19435</name>
</gene>
<feature type="compositionally biased region" description="Basic and acidic residues" evidence="1">
    <location>
        <begin position="221"/>
        <end position="253"/>
    </location>
</feature>
<evidence type="ECO:0000313" key="3">
    <source>
        <dbReference type="EMBL" id="TDL32425.1"/>
    </source>
</evidence>
<dbReference type="AlphaFoldDB" id="A0A4R5XNJ2"/>
<feature type="compositionally biased region" description="Acidic residues" evidence="1">
    <location>
        <begin position="197"/>
        <end position="206"/>
    </location>
</feature>
<proteinExistence type="predicted"/>
<name>A0A4R5XNJ2_9MICC</name>
<dbReference type="EMBL" id="SMZQ01000013">
    <property type="protein sequence ID" value="TDL32425.1"/>
    <property type="molecule type" value="Genomic_DNA"/>
</dbReference>
<dbReference type="OrthoDB" id="4869995at2"/>
<reference evidence="3 4" key="1">
    <citation type="submission" date="2019-03" db="EMBL/GenBank/DDBJ databases">
        <title>Genome Sequencing and Assembly of Various Microbes Isolated from Partially Reclaimed Soil and Acid Mine Drainage (AMD) Site.</title>
        <authorList>
            <person name="Steinbock B."/>
            <person name="Bechtold R."/>
            <person name="Sevigny J.L."/>
            <person name="Thomas D."/>
            <person name="Cuthill L.R."/>
            <person name="Aveiro Johannsen E.J."/>
            <person name="Thomas K."/>
            <person name="Ghosh A."/>
        </authorList>
    </citation>
    <scope>NUCLEOTIDE SEQUENCE [LARGE SCALE GENOMIC DNA]</scope>
    <source>
        <strain evidence="3 4">S-A1</strain>
    </source>
</reference>
<comment type="caution">
    <text evidence="3">The sequence shown here is derived from an EMBL/GenBank/DDBJ whole genome shotgun (WGS) entry which is preliminary data.</text>
</comment>
<protein>
    <recommendedName>
        <fullName evidence="5">Tetratricopeptide repeat protein</fullName>
    </recommendedName>
</protein>
<evidence type="ECO:0000256" key="2">
    <source>
        <dbReference type="SAM" id="Phobius"/>
    </source>
</evidence>